<protein>
    <submittedName>
        <fullName evidence="1">Uncharacterized protein</fullName>
    </submittedName>
</protein>
<name>A0AAU7J9T5_9HYPH</name>
<gene>
    <name evidence="1" type="ORF">ABEG18_15120</name>
</gene>
<dbReference type="RefSeq" id="WP_406853888.1">
    <property type="nucleotide sequence ID" value="NZ_CP157484.1"/>
</dbReference>
<accession>A0AAU7J9T5</accession>
<reference evidence="1" key="1">
    <citation type="submission" date="2024-05" db="EMBL/GenBank/DDBJ databases">
        <authorList>
            <person name="Kim S."/>
            <person name="Heo J."/>
            <person name="Choi H."/>
            <person name="Choi Y."/>
            <person name="Kwon S.-W."/>
            <person name="Kim Y."/>
        </authorList>
    </citation>
    <scope>NUCLEOTIDE SEQUENCE</scope>
    <source>
        <strain evidence="1">KACC 23698</strain>
    </source>
</reference>
<proteinExistence type="predicted"/>
<dbReference type="EMBL" id="CP157484">
    <property type="protein sequence ID" value="XBO37065.1"/>
    <property type="molecule type" value="Genomic_DNA"/>
</dbReference>
<dbReference type="AlphaFoldDB" id="A0AAU7J9T5"/>
<organism evidence="1">
    <name type="scientific">Alsobacter sp. KACC 23698</name>
    <dbReference type="NCBI Taxonomy" id="3149229"/>
    <lineage>
        <taxon>Bacteria</taxon>
        <taxon>Pseudomonadati</taxon>
        <taxon>Pseudomonadota</taxon>
        <taxon>Alphaproteobacteria</taxon>
        <taxon>Hyphomicrobiales</taxon>
        <taxon>Alsobacteraceae</taxon>
        <taxon>Alsobacter</taxon>
    </lineage>
</organism>
<sequence>MKANRIQNIVIRTIEKQSITLDDVRELQLALEEGGVSQQEAEALIRMERTVADCCDAWGDFFVDTLTAHLVWERRPTGVLRDEDAAWLLTCLQMTRTGPARHVGPLLVNLVREADRVDQALIAMALQENRSFAKEGEPVVTVIRRAA</sequence>
<evidence type="ECO:0000313" key="1">
    <source>
        <dbReference type="EMBL" id="XBO37065.1"/>
    </source>
</evidence>